<evidence type="ECO:0000313" key="5">
    <source>
        <dbReference type="Proteomes" id="UP000256923"/>
    </source>
</evidence>
<dbReference type="SMART" id="SM00342">
    <property type="entry name" value="HTH_ARAC"/>
    <property type="match status" value="1"/>
</dbReference>
<reference evidence="4 5" key="1">
    <citation type="submission" date="2018-12" db="EMBL/GenBank/DDBJ databases">
        <title>Characterization and Draft Genome of Vibrio anguillarum J360 Marine Pathogen Isolated from an Outbreak in Lumpfish (Cyclopterus lumpus).</title>
        <authorList>
            <person name="Vasquez J.I."/>
            <person name="Cao T."/>
            <person name="Chakraborty S."/>
            <person name="Gnanagobal H."/>
            <person name="Wescot J."/>
            <person name="Boyce D."/>
            <person name="Santander J."/>
        </authorList>
    </citation>
    <scope>NUCLEOTIDE SEQUENCE [LARGE SCALE GENOMIC DNA]</scope>
    <source>
        <strain evidence="4 5">J360</strain>
    </source>
</reference>
<proteinExistence type="predicted"/>
<dbReference type="SUPFAM" id="SSF46689">
    <property type="entry name" value="Homeodomain-like"/>
    <property type="match status" value="1"/>
</dbReference>
<dbReference type="GO" id="GO:0005829">
    <property type="term" value="C:cytosol"/>
    <property type="evidence" value="ECO:0007669"/>
    <property type="project" value="TreeGrafter"/>
</dbReference>
<keyword evidence="2" id="KW-0238">DNA-binding</keyword>
<protein>
    <submittedName>
        <fullName evidence="4">AraC family transcriptional regulator</fullName>
    </submittedName>
</protein>
<dbReference type="AlphaFoldDB" id="A0A289GIF6"/>
<evidence type="ECO:0000256" key="1">
    <source>
        <dbReference type="ARBA" id="ARBA00023015"/>
    </source>
</evidence>
<sequence length="281" mass="32203">MMNHQYQVTTFRAAQQQRLRNVRIHSPSLIQIQSGSKKLFHKEEATNLSSTSLLLCEASASLSFENLPEHGYFSSRLFSFTYRPTEAMLALSANHDRPVMWPVISTSPSLKSSLNALASFDLSLISQETQAYLLMVLYQQLAEQGVLHWLFESNSLPFEQKLRNYLAQSPEEEHPLERVATHFAMSRATLIRRLKQHGTRYREVLAEVRVNHALNLMQSGQRNIAILAQCCGYQSEQRFNQRFRSQFGLSPKAYLHTLGMRGKGTPDKETKKQPILSNELF</sequence>
<keyword evidence="3" id="KW-0804">Transcription</keyword>
<evidence type="ECO:0000313" key="4">
    <source>
        <dbReference type="EMBL" id="AZS26548.1"/>
    </source>
</evidence>
<dbReference type="GO" id="GO:0003700">
    <property type="term" value="F:DNA-binding transcription factor activity"/>
    <property type="evidence" value="ECO:0007669"/>
    <property type="project" value="InterPro"/>
</dbReference>
<dbReference type="GO" id="GO:0000976">
    <property type="term" value="F:transcription cis-regulatory region binding"/>
    <property type="evidence" value="ECO:0007669"/>
    <property type="project" value="TreeGrafter"/>
</dbReference>
<gene>
    <name evidence="4" type="ORF">DYL72_16195</name>
</gene>
<dbReference type="PROSITE" id="PS01124">
    <property type="entry name" value="HTH_ARAC_FAMILY_2"/>
    <property type="match status" value="1"/>
</dbReference>
<keyword evidence="1" id="KW-0805">Transcription regulation</keyword>
<dbReference type="InterPro" id="IPR018060">
    <property type="entry name" value="HTH_AraC"/>
</dbReference>
<accession>A0A289GIF6</accession>
<dbReference type="InterPro" id="IPR009057">
    <property type="entry name" value="Homeodomain-like_sf"/>
</dbReference>
<dbReference type="PANTHER" id="PTHR47894:SF4">
    <property type="entry name" value="HTH-TYPE TRANSCRIPTIONAL REGULATOR GADX"/>
    <property type="match status" value="1"/>
</dbReference>
<name>A0A289GIF6_VIBAN</name>
<dbReference type="InterPro" id="IPR018062">
    <property type="entry name" value="HTH_AraC-typ_CS"/>
</dbReference>
<dbReference type="Proteomes" id="UP000256923">
    <property type="component" value="Chromosome 2"/>
</dbReference>
<dbReference type="PROSITE" id="PS00041">
    <property type="entry name" value="HTH_ARAC_FAMILY_1"/>
    <property type="match status" value="1"/>
</dbReference>
<dbReference type="Pfam" id="PF12833">
    <property type="entry name" value="HTH_18"/>
    <property type="match status" value="1"/>
</dbReference>
<organism evidence="4 5">
    <name type="scientific">Vibrio anguillarum</name>
    <name type="common">Listonella anguillarum</name>
    <dbReference type="NCBI Taxonomy" id="55601"/>
    <lineage>
        <taxon>Bacteria</taxon>
        <taxon>Pseudomonadati</taxon>
        <taxon>Pseudomonadota</taxon>
        <taxon>Gammaproteobacteria</taxon>
        <taxon>Vibrionales</taxon>
        <taxon>Vibrionaceae</taxon>
        <taxon>Vibrio</taxon>
    </lineage>
</organism>
<evidence type="ECO:0000256" key="3">
    <source>
        <dbReference type="ARBA" id="ARBA00023163"/>
    </source>
</evidence>
<dbReference type="PANTHER" id="PTHR47894">
    <property type="entry name" value="HTH-TYPE TRANSCRIPTIONAL REGULATOR GADX"/>
    <property type="match status" value="1"/>
</dbReference>
<evidence type="ECO:0000256" key="2">
    <source>
        <dbReference type="ARBA" id="ARBA00023125"/>
    </source>
</evidence>
<dbReference type="EMBL" id="CP034673">
    <property type="protein sequence ID" value="AZS26548.1"/>
    <property type="molecule type" value="Genomic_DNA"/>
</dbReference>
<dbReference type="Gene3D" id="1.10.10.60">
    <property type="entry name" value="Homeodomain-like"/>
    <property type="match status" value="1"/>
</dbReference>